<sequence length="155" mass="18101">MTKKEFLDALAEDIKHSLRDVYTKTITGQDAPVTVYKNRLPIVTEDEDDESKFFPYAVVRLSESSTDEGKPWLQKVYILLGVYDDDIMGGGYMHILTMIERITNRFLKEPLLDHKYRAEPLISSDIQDEDTYPYYFGAIEMSFNLPKIERRDEFS</sequence>
<organism evidence="1">
    <name type="scientific">Caudovirales sp. ctaix4</name>
    <dbReference type="NCBI Taxonomy" id="2827635"/>
    <lineage>
        <taxon>Viruses</taxon>
        <taxon>Duplodnaviria</taxon>
        <taxon>Heunggongvirae</taxon>
        <taxon>Uroviricota</taxon>
        <taxon>Caudoviricetes</taxon>
    </lineage>
</organism>
<proteinExistence type="predicted"/>
<protein>
    <submittedName>
        <fullName evidence="1">Tail completion protein</fullName>
    </submittedName>
</protein>
<name>A0A8S5S555_9CAUD</name>
<reference evidence="1" key="1">
    <citation type="journal article" date="2021" name="Proc. Natl. Acad. Sci. U.S.A.">
        <title>A Catalog of Tens of Thousands of Viruses from Human Metagenomes Reveals Hidden Associations with Chronic Diseases.</title>
        <authorList>
            <person name="Tisza M.J."/>
            <person name="Buck C.B."/>
        </authorList>
    </citation>
    <scope>NUCLEOTIDE SEQUENCE</scope>
    <source>
        <strain evidence="1">Ctaix4</strain>
    </source>
</reference>
<evidence type="ECO:0000313" key="1">
    <source>
        <dbReference type="EMBL" id="DAF46172.1"/>
    </source>
</evidence>
<accession>A0A8S5S555</accession>
<dbReference type="EMBL" id="BK032533">
    <property type="protein sequence ID" value="DAF46172.1"/>
    <property type="molecule type" value="Genomic_DNA"/>
</dbReference>